<evidence type="ECO:0000256" key="1">
    <source>
        <dbReference type="SAM" id="MobiDB-lite"/>
    </source>
</evidence>
<evidence type="ECO:0000313" key="2">
    <source>
        <dbReference type="EMBL" id="KAF1848266.1"/>
    </source>
</evidence>
<feature type="region of interest" description="Disordered" evidence="1">
    <location>
        <begin position="66"/>
        <end position="89"/>
    </location>
</feature>
<dbReference type="OrthoDB" id="5418695at2759"/>
<keyword evidence="3" id="KW-1185">Reference proteome</keyword>
<name>A0A9P4GMZ9_9PLEO</name>
<accession>A0A9P4GMZ9</accession>
<protein>
    <submittedName>
        <fullName evidence="2">Uncharacterized protein</fullName>
    </submittedName>
</protein>
<organism evidence="2 3">
    <name type="scientific">Cucurbitaria berberidis CBS 394.84</name>
    <dbReference type="NCBI Taxonomy" id="1168544"/>
    <lineage>
        <taxon>Eukaryota</taxon>
        <taxon>Fungi</taxon>
        <taxon>Dikarya</taxon>
        <taxon>Ascomycota</taxon>
        <taxon>Pezizomycotina</taxon>
        <taxon>Dothideomycetes</taxon>
        <taxon>Pleosporomycetidae</taxon>
        <taxon>Pleosporales</taxon>
        <taxon>Pleosporineae</taxon>
        <taxon>Cucurbitariaceae</taxon>
        <taxon>Cucurbitaria</taxon>
    </lineage>
</organism>
<evidence type="ECO:0000313" key="3">
    <source>
        <dbReference type="Proteomes" id="UP000800039"/>
    </source>
</evidence>
<dbReference type="GeneID" id="63855898"/>
<dbReference type="RefSeq" id="XP_040790829.1">
    <property type="nucleotide sequence ID" value="XM_040938642.1"/>
</dbReference>
<dbReference type="Proteomes" id="UP000800039">
    <property type="component" value="Unassembled WGS sequence"/>
</dbReference>
<proteinExistence type="predicted"/>
<feature type="compositionally biased region" description="Pro residues" evidence="1">
    <location>
        <begin position="73"/>
        <end position="89"/>
    </location>
</feature>
<dbReference type="AlphaFoldDB" id="A0A9P4GMZ9"/>
<sequence>MFPLFPQMHIMPLQPQVFIQPPPLLQPQIFIHPQPLLHPPPFIQPPQLLHPLPLLQNQPCIHQLPPILQRPPLQHPQPPLQPPPLLQPQPLRPPQPLQLAAIDPNKTVYIVSYSSDTVDHNPGAIAQVENLIPLGIPTVLTIWCQTWRAPPGDICRHYSGVSPIVQSVIKRSRTAMWEMYVLAAKHLSSVVHKYFPLIELKTY</sequence>
<gene>
    <name evidence="2" type="ORF">K460DRAFT_70234</name>
</gene>
<dbReference type="EMBL" id="ML976615">
    <property type="protein sequence ID" value="KAF1848266.1"/>
    <property type="molecule type" value="Genomic_DNA"/>
</dbReference>
<comment type="caution">
    <text evidence="2">The sequence shown here is derived from an EMBL/GenBank/DDBJ whole genome shotgun (WGS) entry which is preliminary data.</text>
</comment>
<reference evidence="2" key="1">
    <citation type="submission" date="2020-01" db="EMBL/GenBank/DDBJ databases">
        <authorList>
            <consortium name="DOE Joint Genome Institute"/>
            <person name="Haridas S."/>
            <person name="Albert R."/>
            <person name="Binder M."/>
            <person name="Bloem J."/>
            <person name="Labutti K."/>
            <person name="Salamov A."/>
            <person name="Andreopoulos B."/>
            <person name="Baker S.E."/>
            <person name="Barry K."/>
            <person name="Bills G."/>
            <person name="Bluhm B.H."/>
            <person name="Cannon C."/>
            <person name="Castanera R."/>
            <person name="Culley D.E."/>
            <person name="Daum C."/>
            <person name="Ezra D."/>
            <person name="Gonzalez J.B."/>
            <person name="Henrissat B."/>
            <person name="Kuo A."/>
            <person name="Liang C."/>
            <person name="Lipzen A."/>
            <person name="Lutzoni F."/>
            <person name="Magnuson J."/>
            <person name="Mondo S."/>
            <person name="Nolan M."/>
            <person name="Ohm R."/>
            <person name="Pangilinan J."/>
            <person name="Park H.-J."/>
            <person name="Ramirez L."/>
            <person name="Alfaro M."/>
            <person name="Sun H."/>
            <person name="Tritt A."/>
            <person name="Yoshinaga Y."/>
            <person name="Zwiers L.-H."/>
            <person name="Turgeon B.G."/>
            <person name="Goodwin S.B."/>
            <person name="Spatafora J.W."/>
            <person name="Crous P.W."/>
            <person name="Grigoriev I.V."/>
        </authorList>
    </citation>
    <scope>NUCLEOTIDE SEQUENCE</scope>
    <source>
        <strain evidence="2">CBS 394.84</strain>
    </source>
</reference>